<name>A0ABU5ZUM1_9FLAO</name>
<dbReference type="RefSeq" id="WP_324179116.1">
    <property type="nucleotide sequence ID" value="NZ_BAABAW010000008.1"/>
</dbReference>
<dbReference type="CDD" id="cd07812">
    <property type="entry name" value="SRPBCC"/>
    <property type="match status" value="1"/>
</dbReference>
<reference evidence="1 2" key="1">
    <citation type="journal article" date="2013" name="Int. J. Syst. Evol. Microbiol.">
        <title>Aquimarina gracilis sp. nov., isolated from the gut microflora of a mussel, Mytilus coruscus, and emended description of Aquimarina spongiae.</title>
        <authorList>
            <person name="Park S.C."/>
            <person name="Choe H.N."/>
            <person name="Baik K.S."/>
            <person name="Seong C.N."/>
        </authorList>
    </citation>
    <scope>NUCLEOTIDE SEQUENCE [LARGE SCALE GENOMIC DNA]</scope>
    <source>
        <strain evidence="1 2">PSC32</strain>
    </source>
</reference>
<gene>
    <name evidence="1" type="ORF">U6A24_06400</name>
</gene>
<evidence type="ECO:0000313" key="1">
    <source>
        <dbReference type="EMBL" id="MEB3345082.1"/>
    </source>
</evidence>
<proteinExistence type="predicted"/>
<dbReference type="Proteomes" id="UP001327027">
    <property type="component" value="Unassembled WGS sequence"/>
</dbReference>
<accession>A0ABU5ZUM1</accession>
<dbReference type="InterPro" id="IPR023393">
    <property type="entry name" value="START-like_dom_sf"/>
</dbReference>
<dbReference type="SUPFAM" id="SSF55961">
    <property type="entry name" value="Bet v1-like"/>
    <property type="match status" value="1"/>
</dbReference>
<dbReference type="EMBL" id="JAYKLX010000003">
    <property type="protein sequence ID" value="MEB3345082.1"/>
    <property type="molecule type" value="Genomic_DNA"/>
</dbReference>
<sequence>MKYTVETIIEKPLDQVIELYNNPTYYRDWMPGIISHTITSGNKREQGTKSVFKFQMNGKNFNIEETIIKNRNTEIVSQFVANGTVNIQCTLFSETSNGNTLYQVNESFQLKGFMKIIGFLMPGSFKKQTEQFVQAFKQYAENQ</sequence>
<dbReference type="Gene3D" id="3.30.530.20">
    <property type="match status" value="1"/>
</dbReference>
<evidence type="ECO:0000313" key="2">
    <source>
        <dbReference type="Proteomes" id="UP001327027"/>
    </source>
</evidence>
<organism evidence="1 2">
    <name type="scientific">Aquimarina gracilis</name>
    <dbReference type="NCBI Taxonomy" id="874422"/>
    <lineage>
        <taxon>Bacteria</taxon>
        <taxon>Pseudomonadati</taxon>
        <taxon>Bacteroidota</taxon>
        <taxon>Flavobacteriia</taxon>
        <taxon>Flavobacteriales</taxon>
        <taxon>Flavobacteriaceae</taxon>
        <taxon>Aquimarina</taxon>
    </lineage>
</organism>
<protein>
    <submittedName>
        <fullName evidence="1">SRPBCC family protein</fullName>
    </submittedName>
</protein>
<comment type="caution">
    <text evidence="1">The sequence shown here is derived from an EMBL/GenBank/DDBJ whole genome shotgun (WGS) entry which is preliminary data.</text>
</comment>
<keyword evidence="2" id="KW-1185">Reference proteome</keyword>